<dbReference type="GeneID" id="19337395"/>
<accession>M3B2V7</accession>
<evidence type="ECO:0000313" key="2">
    <source>
        <dbReference type="Proteomes" id="UP000016932"/>
    </source>
</evidence>
<reference evidence="1 2" key="1">
    <citation type="journal article" date="2012" name="PLoS Pathog.">
        <title>Diverse lifestyles and strategies of plant pathogenesis encoded in the genomes of eighteen Dothideomycetes fungi.</title>
        <authorList>
            <person name="Ohm R.A."/>
            <person name="Feau N."/>
            <person name="Henrissat B."/>
            <person name="Schoch C.L."/>
            <person name="Horwitz B.A."/>
            <person name="Barry K.W."/>
            <person name="Condon B.J."/>
            <person name="Copeland A.C."/>
            <person name="Dhillon B."/>
            <person name="Glaser F."/>
            <person name="Hesse C.N."/>
            <person name="Kosti I."/>
            <person name="LaButti K."/>
            <person name="Lindquist E.A."/>
            <person name="Lucas S."/>
            <person name="Salamov A.A."/>
            <person name="Bradshaw R.E."/>
            <person name="Ciuffetti L."/>
            <person name="Hamelin R.C."/>
            <person name="Kema G.H.J."/>
            <person name="Lawrence C."/>
            <person name="Scott J.A."/>
            <person name="Spatafora J.W."/>
            <person name="Turgeon B.G."/>
            <person name="de Wit P.J.G.M."/>
            <person name="Zhong S."/>
            <person name="Goodwin S.B."/>
            <person name="Grigoriev I.V."/>
        </authorList>
    </citation>
    <scope>NUCLEOTIDE SEQUENCE [LARGE SCALE GENOMIC DNA]</scope>
    <source>
        <strain evidence="1 2">CIRAD86</strain>
    </source>
</reference>
<name>M3B2V7_PSEFD</name>
<organism evidence="1 2">
    <name type="scientific">Pseudocercospora fijiensis (strain CIRAD86)</name>
    <name type="common">Black leaf streak disease fungus</name>
    <name type="synonym">Mycosphaerella fijiensis</name>
    <dbReference type="NCBI Taxonomy" id="383855"/>
    <lineage>
        <taxon>Eukaryota</taxon>
        <taxon>Fungi</taxon>
        <taxon>Dikarya</taxon>
        <taxon>Ascomycota</taxon>
        <taxon>Pezizomycotina</taxon>
        <taxon>Dothideomycetes</taxon>
        <taxon>Dothideomycetidae</taxon>
        <taxon>Mycosphaerellales</taxon>
        <taxon>Mycosphaerellaceae</taxon>
        <taxon>Pseudocercospora</taxon>
    </lineage>
</organism>
<dbReference type="KEGG" id="pfj:MYCFIDRAFT_211395"/>
<dbReference type="VEuPathDB" id="FungiDB:MYCFIDRAFT_211395"/>
<dbReference type="RefSeq" id="XP_007926861.1">
    <property type="nucleotide sequence ID" value="XM_007928670.1"/>
</dbReference>
<dbReference type="HOGENOM" id="CLU_1603467_0_0_1"/>
<proteinExistence type="predicted"/>
<dbReference type="AlphaFoldDB" id="M3B2V7"/>
<sequence>MGYMKDLECFDPRDKIFVMLNLPVFRAFGSSFDMQAPYSLAAEDIFMLFLSYLDEFCLKASYPWDDEECADTVHRLAQILCIRIASDTFCSWLHKNTSASTEDGFIRLNLTDGRRICCSGRILHDFVHRGPIYQRVLQGPPFCYGNFANDDLFSDYSSDPESDNLN</sequence>
<protein>
    <submittedName>
        <fullName evidence="1">Uncharacterized protein</fullName>
    </submittedName>
</protein>
<dbReference type="Proteomes" id="UP000016932">
    <property type="component" value="Unassembled WGS sequence"/>
</dbReference>
<gene>
    <name evidence="1" type="ORF">MYCFIDRAFT_211395</name>
</gene>
<keyword evidence="2" id="KW-1185">Reference proteome</keyword>
<dbReference type="EMBL" id="KB446558">
    <property type="protein sequence ID" value="EME83698.1"/>
    <property type="molecule type" value="Genomic_DNA"/>
</dbReference>
<evidence type="ECO:0000313" key="1">
    <source>
        <dbReference type="EMBL" id="EME83698.1"/>
    </source>
</evidence>